<dbReference type="PANTHER" id="PTHR43215:SF14">
    <property type="entry name" value="RADIAL SPOKE HEAD 1 HOMOLOG"/>
    <property type="match status" value="1"/>
</dbReference>
<feature type="compositionally biased region" description="Polar residues" evidence="2">
    <location>
        <begin position="52"/>
        <end position="67"/>
    </location>
</feature>
<evidence type="ECO:0000313" key="3">
    <source>
        <dbReference type="EMBL" id="KAL3815674.1"/>
    </source>
</evidence>
<feature type="compositionally biased region" description="Gly residues" evidence="2">
    <location>
        <begin position="1"/>
        <end position="24"/>
    </location>
</feature>
<sequence>MREGEGGGGGVAGAGDGGGGGGGIVDAVVGGTATSDGAGCEGGLGTIGNDGAPSSTPKTAKRTTASAGSAPDGGDVSSSSISSPSPDGVGGENSIMTTDASSGGGTMTRRLSVRTYGDMPFSEASTSLPPGTCPSSGRFEGHFRNVIANVHGGGGGDRVREMFYLFFNSSPPSDAKVAFAENDSTIIANEMLDGKADADVVVDGGGDGAGDDGGDKLRRDFLLPESHVHVRGYGANAFGAFEIVGSLDPVSGALKCQRMYVPAPTPADISSAVSSVVGGPALVLDLSVPGVNEGGGGGGRRGRPSLGRKRASSWKKRDMSDEAMPRPSTNEGGVGSKPPQCRGGGGFDVGPSDIRAPPVGGISTAKPSPRAVSTTGTAASTVSRKEKRKRSKGGTTSTVGGGVGGRPRCASSAQVPVPPGASSVAPFPSVVPTLPTAGDPFLARWRAAHYLYYQRVEQEPDDGQGSTATAGVGNPSLGGGAVTAGTSRPGVVKFNYVVYEGEMNDGMRDGCGVCLYNNNTLYEGQWKKNREHGIGTLMTSDRKRVIYEGAWEKGRMHGHGAYYYYSEKGGEGGGSGGRKSPQECGKYVGQFRQSLRNGRGVYTLPDGSVYDGEFRDNIQNGYGVFHWPDGTIYEGPWRDGKRHGAHGILVASDGFRYEGSWVNNTMEGRGVATYPKGQVYDGTWVAGRREGRGTIRFTNGAVCEWTN</sequence>
<feature type="compositionally biased region" description="Low complexity" evidence="2">
    <location>
        <begin position="410"/>
        <end position="423"/>
    </location>
</feature>
<evidence type="ECO:0000256" key="1">
    <source>
        <dbReference type="ARBA" id="ARBA00022737"/>
    </source>
</evidence>
<organism evidence="3 4">
    <name type="scientific">Cyclostephanos tholiformis</name>
    <dbReference type="NCBI Taxonomy" id="382380"/>
    <lineage>
        <taxon>Eukaryota</taxon>
        <taxon>Sar</taxon>
        <taxon>Stramenopiles</taxon>
        <taxon>Ochrophyta</taxon>
        <taxon>Bacillariophyta</taxon>
        <taxon>Coscinodiscophyceae</taxon>
        <taxon>Thalassiosirophycidae</taxon>
        <taxon>Stephanodiscales</taxon>
        <taxon>Stephanodiscaceae</taxon>
        <taxon>Cyclostephanos</taxon>
    </lineage>
</organism>
<dbReference type="SMART" id="SM00698">
    <property type="entry name" value="MORN"/>
    <property type="match status" value="8"/>
</dbReference>
<gene>
    <name evidence="3" type="ORF">ACHAXA_006567</name>
</gene>
<dbReference type="EMBL" id="JALLPB020000187">
    <property type="protein sequence ID" value="KAL3815674.1"/>
    <property type="molecule type" value="Genomic_DNA"/>
</dbReference>
<keyword evidence="1" id="KW-0677">Repeat</keyword>
<feature type="compositionally biased region" description="Basic residues" evidence="2">
    <location>
        <begin position="300"/>
        <end position="314"/>
    </location>
</feature>
<name>A0ABD3RRV2_9STRA</name>
<dbReference type="Proteomes" id="UP001530377">
    <property type="component" value="Unassembled WGS sequence"/>
</dbReference>
<protein>
    <submittedName>
        <fullName evidence="3">Uncharacterized protein</fullName>
    </submittedName>
</protein>
<feature type="compositionally biased region" description="Low complexity" evidence="2">
    <location>
        <begin position="371"/>
        <end position="382"/>
    </location>
</feature>
<dbReference type="Gene3D" id="2.20.110.10">
    <property type="entry name" value="Histone H3 K4-specific methyltransferase SET7/9 N-terminal domain"/>
    <property type="match status" value="3"/>
</dbReference>
<feature type="compositionally biased region" description="Gly residues" evidence="2">
    <location>
        <begin position="39"/>
        <end position="48"/>
    </location>
</feature>
<feature type="compositionally biased region" description="Basic and acidic residues" evidence="2">
    <location>
        <begin position="315"/>
        <end position="324"/>
    </location>
</feature>
<reference evidence="3 4" key="1">
    <citation type="submission" date="2024-10" db="EMBL/GenBank/DDBJ databases">
        <title>Updated reference genomes for cyclostephanoid diatoms.</title>
        <authorList>
            <person name="Roberts W.R."/>
            <person name="Alverson A.J."/>
        </authorList>
    </citation>
    <scope>NUCLEOTIDE SEQUENCE [LARGE SCALE GENOMIC DNA]</scope>
    <source>
        <strain evidence="3 4">AJA228-03</strain>
    </source>
</reference>
<dbReference type="PANTHER" id="PTHR43215">
    <property type="entry name" value="RADIAL SPOKE HEAD 1 HOMOLOG"/>
    <property type="match status" value="1"/>
</dbReference>
<dbReference type="AlphaFoldDB" id="A0ABD3RRV2"/>
<accession>A0ABD3RRV2</accession>
<evidence type="ECO:0000256" key="2">
    <source>
        <dbReference type="SAM" id="MobiDB-lite"/>
    </source>
</evidence>
<feature type="compositionally biased region" description="Low complexity" evidence="2">
    <location>
        <begin position="72"/>
        <end position="87"/>
    </location>
</feature>
<dbReference type="InterPro" id="IPR003409">
    <property type="entry name" value="MORN"/>
</dbReference>
<proteinExistence type="predicted"/>
<feature type="region of interest" description="Disordered" evidence="2">
    <location>
        <begin position="1"/>
        <end position="108"/>
    </location>
</feature>
<evidence type="ECO:0000313" key="4">
    <source>
        <dbReference type="Proteomes" id="UP001530377"/>
    </source>
</evidence>
<keyword evidence="4" id="KW-1185">Reference proteome</keyword>
<feature type="region of interest" description="Disordered" evidence="2">
    <location>
        <begin position="287"/>
        <end position="423"/>
    </location>
</feature>
<dbReference type="SUPFAM" id="SSF82185">
    <property type="entry name" value="Histone H3 K4-specific methyltransferase SET7/9 N-terminal domain"/>
    <property type="match status" value="2"/>
</dbReference>
<dbReference type="Pfam" id="PF02493">
    <property type="entry name" value="MORN"/>
    <property type="match status" value="8"/>
</dbReference>
<comment type="caution">
    <text evidence="3">The sequence shown here is derived from an EMBL/GenBank/DDBJ whole genome shotgun (WGS) entry which is preliminary data.</text>
</comment>